<dbReference type="Gene3D" id="2.120.10.80">
    <property type="entry name" value="Kelch-type beta propeller"/>
    <property type="match status" value="1"/>
</dbReference>
<dbReference type="InterPro" id="IPR015915">
    <property type="entry name" value="Kelch-typ_b-propeller"/>
</dbReference>
<dbReference type="Pfam" id="PF00646">
    <property type="entry name" value="F-box"/>
    <property type="match status" value="1"/>
</dbReference>
<evidence type="ECO:0000256" key="2">
    <source>
        <dbReference type="ARBA" id="ARBA00022737"/>
    </source>
</evidence>
<feature type="domain" description="F-box" evidence="3">
    <location>
        <begin position="71"/>
        <end position="107"/>
    </location>
</feature>
<proteinExistence type="predicted"/>
<dbReference type="PANTHER" id="PTHR46344:SF16">
    <property type="entry name" value="KELCH MOTIF FAMILY PROTEIN, EXPRESSED"/>
    <property type="match status" value="1"/>
</dbReference>
<dbReference type="OrthoDB" id="45365at2759"/>
<evidence type="ECO:0000313" key="4">
    <source>
        <dbReference type="EMBL" id="KAJ4957499.1"/>
    </source>
</evidence>
<name>A0A9Q0JYQ3_9MAGN</name>
<dbReference type="Pfam" id="PF01344">
    <property type="entry name" value="Kelch_1"/>
    <property type="match status" value="2"/>
</dbReference>
<dbReference type="CDD" id="cd22152">
    <property type="entry name" value="F-box_AtAFR-like"/>
    <property type="match status" value="1"/>
</dbReference>
<dbReference type="InterPro" id="IPR036047">
    <property type="entry name" value="F-box-like_dom_sf"/>
</dbReference>
<sequence>MERGIRVQPPLVDTTACFCRVDAGLKTVAGAKKFVPGTKLCIQPDIKPSIHPSRHKTAREGRCRNPSPLLPGLPDDLAIACLIRVPRIEHRKLRLVCKRWYRLLAGNFFYSLRKSLGIAEEWIYVIKRDRDGKISWHAFDPIYQLWQPLPPVPGEYSEALGFGCAVLSGCHLYLFGGKDPLKGSMRRVIFYSARTNKWHRAPDMLHRRHLFGSCVINNCLYVAGGERERVLRSLKSAEVYDPNKNRWSFIADMSTDMVPFIGLVYEGKWFLKGLGSHRQVLSEFYHPETNIWYPVHDGMVAGWRNPCTSLNGKLYALECKDGCKLRVYDEATDSWSKHIDSKMHQGNSQAMEAAAIAALNGKLCIIRNNMSISLVDVSKSINLRGVDADQLWETIAGKGQSKNMITNLWSSFAGRNRLKSHILHCQVLQA</sequence>
<organism evidence="4 5">
    <name type="scientific">Protea cynaroides</name>
    <dbReference type="NCBI Taxonomy" id="273540"/>
    <lineage>
        <taxon>Eukaryota</taxon>
        <taxon>Viridiplantae</taxon>
        <taxon>Streptophyta</taxon>
        <taxon>Embryophyta</taxon>
        <taxon>Tracheophyta</taxon>
        <taxon>Spermatophyta</taxon>
        <taxon>Magnoliopsida</taxon>
        <taxon>Proteales</taxon>
        <taxon>Proteaceae</taxon>
        <taxon>Protea</taxon>
    </lineage>
</organism>
<evidence type="ECO:0000256" key="1">
    <source>
        <dbReference type="ARBA" id="ARBA00022441"/>
    </source>
</evidence>
<dbReference type="SMART" id="SM00612">
    <property type="entry name" value="Kelch"/>
    <property type="match status" value="2"/>
</dbReference>
<keyword evidence="5" id="KW-1185">Reference proteome</keyword>
<gene>
    <name evidence="4" type="ORF">NE237_024610</name>
</gene>
<dbReference type="InterPro" id="IPR006652">
    <property type="entry name" value="Kelch_1"/>
</dbReference>
<dbReference type="InterPro" id="IPR001810">
    <property type="entry name" value="F-box_dom"/>
</dbReference>
<dbReference type="Proteomes" id="UP001141806">
    <property type="component" value="Unassembled WGS sequence"/>
</dbReference>
<dbReference type="SUPFAM" id="SSF117281">
    <property type="entry name" value="Kelch motif"/>
    <property type="match status" value="1"/>
</dbReference>
<dbReference type="EMBL" id="JAMYWD010000010">
    <property type="protein sequence ID" value="KAJ4957499.1"/>
    <property type="molecule type" value="Genomic_DNA"/>
</dbReference>
<protein>
    <recommendedName>
        <fullName evidence="3">F-box domain-containing protein</fullName>
    </recommendedName>
</protein>
<accession>A0A9Q0JYQ3</accession>
<evidence type="ECO:0000259" key="3">
    <source>
        <dbReference type="Pfam" id="PF00646"/>
    </source>
</evidence>
<dbReference type="SUPFAM" id="SSF81383">
    <property type="entry name" value="F-box domain"/>
    <property type="match status" value="1"/>
</dbReference>
<reference evidence="4" key="1">
    <citation type="journal article" date="2023" name="Plant J.">
        <title>The genome of the king protea, Protea cynaroides.</title>
        <authorList>
            <person name="Chang J."/>
            <person name="Duong T.A."/>
            <person name="Schoeman C."/>
            <person name="Ma X."/>
            <person name="Roodt D."/>
            <person name="Barker N."/>
            <person name="Li Z."/>
            <person name="Van de Peer Y."/>
            <person name="Mizrachi E."/>
        </authorList>
    </citation>
    <scope>NUCLEOTIDE SEQUENCE</scope>
    <source>
        <tissue evidence="4">Young leaves</tissue>
    </source>
</reference>
<dbReference type="PANTHER" id="PTHR46344">
    <property type="entry name" value="OS02G0202900 PROTEIN"/>
    <property type="match status" value="1"/>
</dbReference>
<dbReference type="AlphaFoldDB" id="A0A9Q0JYQ3"/>
<keyword evidence="2" id="KW-0677">Repeat</keyword>
<keyword evidence="1" id="KW-0880">Kelch repeat</keyword>
<comment type="caution">
    <text evidence="4">The sequence shown here is derived from an EMBL/GenBank/DDBJ whole genome shotgun (WGS) entry which is preliminary data.</text>
</comment>
<evidence type="ECO:0000313" key="5">
    <source>
        <dbReference type="Proteomes" id="UP001141806"/>
    </source>
</evidence>